<protein>
    <submittedName>
        <fullName evidence="1">Putative transcriptional regulator</fullName>
    </submittedName>
</protein>
<dbReference type="Pfam" id="PF13814">
    <property type="entry name" value="Replic_Relax"/>
    <property type="match status" value="1"/>
</dbReference>
<reference evidence="2" key="3">
    <citation type="submission" date="2016-11" db="EMBL/GenBank/DDBJ databases">
        <authorList>
            <person name="Jaros S."/>
            <person name="Januszkiewicz K."/>
            <person name="Wedrychowicz H."/>
        </authorList>
    </citation>
    <scope>NUCLEOTIDE SEQUENCE [LARGE SCALE GENOMIC DNA]</scope>
    <source>
        <strain evidence="2">DX253</strain>
    </source>
</reference>
<evidence type="ECO:0000313" key="4">
    <source>
        <dbReference type="Proteomes" id="UP000184203"/>
    </source>
</evidence>
<dbReference type="AlphaFoldDB" id="E7QT34"/>
<evidence type="ECO:0000313" key="3">
    <source>
        <dbReference type="Proteomes" id="UP000003751"/>
    </source>
</evidence>
<dbReference type="OrthoDB" id="351353at2157"/>
<dbReference type="SUPFAM" id="SSF46785">
    <property type="entry name" value="Winged helix' DNA-binding domain"/>
    <property type="match status" value="1"/>
</dbReference>
<sequence length="158" mass="17875">MNDANQTETSDEFPPSFDEMRTHLGEARRNLLTVLYATDNYSANTSDLRQQAGVPSGSMNHHMTKLQRWELVEEVDREYAGRGSHAIVWRLTDRGESFCDDGLELPENPLVEPEDFEALRADVSDLRDDVETMKEAMVQIAVKAGGVKEETAQEWLSD</sequence>
<dbReference type="PATRIC" id="fig|797209.4.peg.1914"/>
<organism evidence="1 3">
    <name type="scientific">Haladaptatus paucihalophilus DX253</name>
    <dbReference type="NCBI Taxonomy" id="797209"/>
    <lineage>
        <taxon>Archaea</taxon>
        <taxon>Methanobacteriati</taxon>
        <taxon>Methanobacteriota</taxon>
        <taxon>Stenosarchaea group</taxon>
        <taxon>Halobacteria</taxon>
        <taxon>Halobacteriales</taxon>
        <taxon>Haladaptataceae</taxon>
        <taxon>Haladaptatus</taxon>
    </lineage>
</organism>
<dbReference type="InterPro" id="IPR025855">
    <property type="entry name" value="Replic_Relax"/>
</dbReference>
<dbReference type="InterPro" id="IPR036390">
    <property type="entry name" value="WH_DNA-bd_sf"/>
</dbReference>
<dbReference type="Proteomes" id="UP000184203">
    <property type="component" value="Unassembled WGS sequence"/>
</dbReference>
<evidence type="ECO:0000313" key="2">
    <source>
        <dbReference type="EMBL" id="SHL59757.1"/>
    </source>
</evidence>
<dbReference type="Proteomes" id="UP000003751">
    <property type="component" value="Unassembled WGS sequence"/>
</dbReference>
<dbReference type="Gene3D" id="1.10.10.10">
    <property type="entry name" value="Winged helix-like DNA-binding domain superfamily/Winged helix DNA-binding domain"/>
    <property type="match status" value="1"/>
</dbReference>
<evidence type="ECO:0000313" key="1">
    <source>
        <dbReference type="EMBL" id="EFW92315.1"/>
    </source>
</evidence>
<reference evidence="4" key="2">
    <citation type="submission" date="2016-11" db="EMBL/GenBank/DDBJ databases">
        <authorList>
            <person name="Varghese N."/>
            <person name="Submissions S."/>
        </authorList>
    </citation>
    <scope>NUCLEOTIDE SEQUENCE [LARGE SCALE GENOMIC DNA]</scope>
    <source>
        <strain evidence="4">DX253</strain>
    </source>
</reference>
<name>E7QT34_HALPU</name>
<keyword evidence="4" id="KW-1185">Reference proteome</keyword>
<dbReference type="EMBL" id="AEMG01000008">
    <property type="protein sequence ID" value="EFW92315.1"/>
    <property type="molecule type" value="Genomic_DNA"/>
</dbReference>
<dbReference type="EMBL" id="FRAN01000009">
    <property type="protein sequence ID" value="SHL59757.1"/>
    <property type="molecule type" value="Genomic_DNA"/>
</dbReference>
<gene>
    <name evidence="2" type="ORF">SAMN05444342_4209</name>
    <name evidence="1" type="ORF">ZOD2009_09660</name>
</gene>
<accession>E7QT34</accession>
<proteinExistence type="predicted"/>
<dbReference type="RefSeq" id="WP_007979241.1">
    <property type="nucleotide sequence ID" value="NZ_AEMG01000008.1"/>
</dbReference>
<dbReference type="InterPro" id="IPR036388">
    <property type="entry name" value="WH-like_DNA-bd_sf"/>
</dbReference>
<reference evidence="1 3" key="1">
    <citation type="journal article" date="2014" name="ISME J.">
        <title>Trehalose/2-sulfotrehalose biosynthesis and glycine-betaine uptake are widely spread mechanisms for osmoadaptation in the Halobacteriales.</title>
        <authorList>
            <person name="Youssef N.H."/>
            <person name="Savage-Ashlock K.N."/>
            <person name="McCully A.L."/>
            <person name="Luedtke B."/>
            <person name="Shaw E.I."/>
            <person name="Hoff W.D."/>
            <person name="Elshahed M.S."/>
        </authorList>
    </citation>
    <scope>NUCLEOTIDE SEQUENCE [LARGE SCALE GENOMIC DNA]</scope>
    <source>
        <strain evidence="1 3">DX253</strain>
    </source>
</reference>
<dbReference type="eggNOG" id="arCOG01685">
    <property type="taxonomic scope" value="Archaea"/>
</dbReference>